<evidence type="ECO:0000256" key="1">
    <source>
        <dbReference type="SAM" id="Phobius"/>
    </source>
</evidence>
<keyword evidence="1" id="KW-1133">Transmembrane helix</keyword>
<name>A0ABP4EIS3_9ACTN</name>
<feature type="transmembrane region" description="Helical" evidence="1">
    <location>
        <begin position="83"/>
        <end position="107"/>
    </location>
</feature>
<evidence type="ECO:0000313" key="2">
    <source>
        <dbReference type="EMBL" id="GAA1107455.1"/>
    </source>
</evidence>
<dbReference type="RefSeq" id="WP_343995559.1">
    <property type="nucleotide sequence ID" value="NZ_BAAALG010000011.1"/>
</dbReference>
<organism evidence="2 3">
    <name type="scientific">Nocardioides dubius</name>
    <dbReference type="NCBI Taxonomy" id="317019"/>
    <lineage>
        <taxon>Bacteria</taxon>
        <taxon>Bacillati</taxon>
        <taxon>Actinomycetota</taxon>
        <taxon>Actinomycetes</taxon>
        <taxon>Propionibacteriales</taxon>
        <taxon>Nocardioidaceae</taxon>
        <taxon>Nocardioides</taxon>
    </lineage>
</organism>
<protein>
    <submittedName>
        <fullName evidence="2">Uncharacterized protein</fullName>
    </submittedName>
</protein>
<dbReference type="InterPro" id="IPR045919">
    <property type="entry name" value="DUF6338"/>
</dbReference>
<dbReference type="Proteomes" id="UP001501581">
    <property type="component" value="Unassembled WGS sequence"/>
</dbReference>
<feature type="transmembrane region" description="Helical" evidence="1">
    <location>
        <begin position="6"/>
        <end position="23"/>
    </location>
</feature>
<gene>
    <name evidence="2" type="ORF">GCM10009668_29340</name>
</gene>
<reference evidence="3" key="1">
    <citation type="journal article" date="2019" name="Int. J. Syst. Evol. Microbiol.">
        <title>The Global Catalogue of Microorganisms (GCM) 10K type strain sequencing project: providing services to taxonomists for standard genome sequencing and annotation.</title>
        <authorList>
            <consortium name="The Broad Institute Genomics Platform"/>
            <consortium name="The Broad Institute Genome Sequencing Center for Infectious Disease"/>
            <person name="Wu L."/>
            <person name="Ma J."/>
        </authorList>
    </citation>
    <scope>NUCLEOTIDE SEQUENCE [LARGE SCALE GENOMIC DNA]</scope>
    <source>
        <strain evidence="3">JCM 13008</strain>
    </source>
</reference>
<evidence type="ECO:0000313" key="3">
    <source>
        <dbReference type="Proteomes" id="UP001501581"/>
    </source>
</evidence>
<comment type="caution">
    <text evidence="2">The sequence shown here is derived from an EMBL/GenBank/DDBJ whole genome shotgun (WGS) entry which is preliminary data.</text>
</comment>
<proteinExistence type="predicted"/>
<sequence length="229" mass="24547">MPIPSSATQVLVTLILIVPGFVFQGVRIRLRGRTPGDTEMTTRILSAITLSAVFALAYILVLGTAVAEPGRLQHNVLDSPRRFALLGLAAAFLVPAATAFIVARVAATGRWQRLSGRLLSDQWTRTDPRPSAWDVAFQNIGPCYVRVRDGDGSWFAGWFGEESYASSWPDPRSLFVEVSMQVSTDGTIGAPVDGSTGAIIDCTGAVLIELLASPDQGDSGTMKRTEVQP</sequence>
<feature type="transmembrane region" description="Helical" evidence="1">
    <location>
        <begin position="44"/>
        <end position="63"/>
    </location>
</feature>
<keyword evidence="3" id="KW-1185">Reference proteome</keyword>
<keyword evidence="1" id="KW-0812">Transmembrane</keyword>
<dbReference type="Pfam" id="PF19865">
    <property type="entry name" value="DUF6338"/>
    <property type="match status" value="1"/>
</dbReference>
<keyword evidence="1" id="KW-0472">Membrane</keyword>
<accession>A0ABP4EIS3</accession>
<dbReference type="EMBL" id="BAAALG010000011">
    <property type="protein sequence ID" value="GAA1107455.1"/>
    <property type="molecule type" value="Genomic_DNA"/>
</dbReference>